<evidence type="ECO:0000256" key="1">
    <source>
        <dbReference type="ARBA" id="ARBA00004126"/>
    </source>
</evidence>
<dbReference type="GO" id="GO:0005524">
    <property type="term" value="F:ATP binding"/>
    <property type="evidence" value="ECO:0007669"/>
    <property type="project" value="UniProtKB-UniRule"/>
</dbReference>
<evidence type="ECO:0000256" key="7">
    <source>
        <dbReference type="ARBA" id="ARBA00022553"/>
    </source>
</evidence>
<dbReference type="EC" id="2.7.11.22" evidence="4"/>
<dbReference type="GO" id="GO:0030332">
    <property type="term" value="F:cyclin binding"/>
    <property type="evidence" value="ECO:0007669"/>
    <property type="project" value="TreeGrafter"/>
</dbReference>
<evidence type="ECO:0000256" key="6">
    <source>
        <dbReference type="ARBA" id="ARBA00022527"/>
    </source>
</evidence>
<evidence type="ECO:0000256" key="17">
    <source>
        <dbReference type="ARBA" id="ARBA00048367"/>
    </source>
</evidence>
<feature type="domain" description="Protein kinase" evidence="20">
    <location>
        <begin position="79"/>
        <end position="377"/>
    </location>
</feature>
<evidence type="ECO:0000259" key="20">
    <source>
        <dbReference type="PROSITE" id="PS50011"/>
    </source>
</evidence>
<dbReference type="FunFam" id="3.30.200.20:FF:000124">
    <property type="entry name" value="Cyclin-dependent kinase 4"/>
    <property type="match status" value="1"/>
</dbReference>
<dbReference type="CTD" id="1019"/>
<dbReference type="Proteomes" id="UP000694851">
    <property type="component" value="Unplaced"/>
</dbReference>
<protein>
    <recommendedName>
        <fullName evidence="14">Cyclin-dependent kinase 4</fullName>
        <ecNumber evidence="4">2.7.11.22</ecNumber>
    </recommendedName>
    <alternativeName>
        <fullName evidence="15">Cell division protein kinase 4</fullName>
    </alternativeName>
</protein>
<dbReference type="GeneID" id="109390747"/>
<dbReference type="SMART" id="SM00220">
    <property type="entry name" value="S_TKc"/>
    <property type="match status" value="1"/>
</dbReference>
<evidence type="ECO:0000256" key="11">
    <source>
        <dbReference type="ARBA" id="ARBA00022777"/>
    </source>
</evidence>
<keyword evidence="11 22" id="KW-0418">Kinase</keyword>
<dbReference type="Gene3D" id="1.10.510.10">
    <property type="entry name" value="Transferase(Phosphotransferase) domain 1"/>
    <property type="match status" value="1"/>
</dbReference>
<dbReference type="GO" id="GO:0051301">
    <property type="term" value="P:cell division"/>
    <property type="evidence" value="ECO:0007669"/>
    <property type="project" value="UniProtKB-KW"/>
</dbReference>
<keyword evidence="10 18" id="KW-0547">Nucleotide-binding</keyword>
<dbReference type="AlphaFoldDB" id="A0A8B7SL27"/>
<keyword evidence="13" id="KW-0131">Cell cycle</keyword>
<dbReference type="PANTHER" id="PTHR24056:SF129">
    <property type="entry name" value="CYCLIN-DEPENDENT KINASE 4"/>
    <property type="match status" value="1"/>
</dbReference>
<dbReference type="GO" id="GO:0010389">
    <property type="term" value="P:regulation of G2/M transition of mitotic cell cycle"/>
    <property type="evidence" value="ECO:0007669"/>
    <property type="project" value="TreeGrafter"/>
</dbReference>
<dbReference type="RefSeq" id="XP_019513178.1">
    <property type="nucleotide sequence ID" value="XM_019657633.1"/>
</dbReference>
<comment type="catalytic activity">
    <reaction evidence="17">
        <text>L-seryl-[protein] + ATP = O-phospho-L-seryl-[protein] + ADP + H(+)</text>
        <dbReference type="Rhea" id="RHEA:17989"/>
        <dbReference type="Rhea" id="RHEA-COMP:9863"/>
        <dbReference type="Rhea" id="RHEA-COMP:11604"/>
        <dbReference type="ChEBI" id="CHEBI:15378"/>
        <dbReference type="ChEBI" id="CHEBI:29999"/>
        <dbReference type="ChEBI" id="CHEBI:30616"/>
        <dbReference type="ChEBI" id="CHEBI:83421"/>
        <dbReference type="ChEBI" id="CHEBI:456216"/>
        <dbReference type="EC" id="2.7.11.22"/>
    </reaction>
</comment>
<evidence type="ECO:0000256" key="10">
    <source>
        <dbReference type="ARBA" id="ARBA00022741"/>
    </source>
</evidence>
<keyword evidence="5" id="KW-0963">Cytoplasm</keyword>
<evidence type="ECO:0000256" key="5">
    <source>
        <dbReference type="ARBA" id="ARBA00022490"/>
    </source>
</evidence>
<accession>A0A8B7SL27</accession>
<evidence type="ECO:0000256" key="12">
    <source>
        <dbReference type="ARBA" id="ARBA00022840"/>
    </source>
</evidence>
<dbReference type="GO" id="GO:0005737">
    <property type="term" value="C:cytoplasm"/>
    <property type="evidence" value="ECO:0007669"/>
    <property type="project" value="UniProtKB-SubCell"/>
</dbReference>
<keyword evidence="7" id="KW-0597">Phosphoprotein</keyword>
<dbReference type="InterPro" id="IPR008271">
    <property type="entry name" value="Ser/Thr_kinase_AS"/>
</dbReference>
<dbReference type="PROSITE" id="PS00107">
    <property type="entry name" value="PROTEIN_KINASE_ATP"/>
    <property type="match status" value="1"/>
</dbReference>
<evidence type="ECO:0000313" key="22">
    <source>
        <dbReference type="RefSeq" id="XP_019513178.1"/>
    </source>
</evidence>
<dbReference type="GO" id="GO:0004693">
    <property type="term" value="F:cyclin-dependent protein serine/threonine kinase activity"/>
    <property type="evidence" value="ECO:0007669"/>
    <property type="project" value="UniProtKB-EC"/>
</dbReference>
<dbReference type="GO" id="GO:0010468">
    <property type="term" value="P:regulation of gene expression"/>
    <property type="evidence" value="ECO:0007669"/>
    <property type="project" value="TreeGrafter"/>
</dbReference>
<keyword evidence="8" id="KW-0132">Cell division</keyword>
<organism evidence="21 22">
    <name type="scientific">Hipposideros armiger</name>
    <name type="common">Great Himalayan leaf-nosed bat</name>
    <dbReference type="NCBI Taxonomy" id="186990"/>
    <lineage>
        <taxon>Eukaryota</taxon>
        <taxon>Metazoa</taxon>
        <taxon>Chordata</taxon>
        <taxon>Craniata</taxon>
        <taxon>Vertebrata</taxon>
        <taxon>Euteleostomi</taxon>
        <taxon>Mammalia</taxon>
        <taxon>Eutheria</taxon>
        <taxon>Laurasiatheria</taxon>
        <taxon>Chiroptera</taxon>
        <taxon>Yinpterochiroptera</taxon>
        <taxon>Rhinolophoidea</taxon>
        <taxon>Hipposideridae</taxon>
        <taxon>Hipposideros</taxon>
    </lineage>
</organism>
<feature type="binding site" evidence="18">
    <location>
        <position position="108"/>
    </location>
    <ligand>
        <name>ATP</name>
        <dbReference type="ChEBI" id="CHEBI:30616"/>
    </ligand>
</feature>
<keyword evidence="6 19" id="KW-0723">Serine/threonine-protein kinase</keyword>
<proteinExistence type="inferred from homology"/>
<dbReference type="OrthoDB" id="1732493at2759"/>
<keyword evidence="9" id="KW-0808">Transferase</keyword>
<evidence type="ECO:0000256" key="19">
    <source>
        <dbReference type="RuleBase" id="RU000304"/>
    </source>
</evidence>
<evidence type="ECO:0000256" key="2">
    <source>
        <dbReference type="ARBA" id="ARBA00004496"/>
    </source>
</evidence>
<dbReference type="PROSITE" id="PS50011">
    <property type="entry name" value="PROTEIN_KINASE_DOM"/>
    <property type="match status" value="1"/>
</dbReference>
<dbReference type="PROSITE" id="PS00108">
    <property type="entry name" value="PROTEIN_KINASE_ST"/>
    <property type="match status" value="1"/>
</dbReference>
<gene>
    <name evidence="22" type="primary">CDK4</name>
</gene>
<dbReference type="GO" id="GO:0000082">
    <property type="term" value="P:G1/S transition of mitotic cell cycle"/>
    <property type="evidence" value="ECO:0007669"/>
    <property type="project" value="TreeGrafter"/>
</dbReference>
<dbReference type="Pfam" id="PF00069">
    <property type="entry name" value="Pkinase"/>
    <property type="match status" value="1"/>
</dbReference>
<dbReference type="Gene3D" id="3.30.200.20">
    <property type="entry name" value="Phosphorylase Kinase, domain 1"/>
    <property type="match status" value="1"/>
</dbReference>
<keyword evidence="21" id="KW-1185">Reference proteome</keyword>
<reference evidence="22" key="1">
    <citation type="submission" date="2025-08" db="UniProtKB">
        <authorList>
            <consortium name="RefSeq"/>
        </authorList>
    </citation>
    <scope>IDENTIFICATION</scope>
    <source>
        <tissue evidence="22">Muscle</tissue>
    </source>
</reference>
<sequence length="385" mass="42433">MVRVGVRGPLYPAACVYGLAVESSCPRQTSSVWRLRNPLRGPHNGPPPQLPARGEGLFGGRSLCDCRVSSDLRMATPRYVPVAEIGVGAYGTVYKARDPHSGHFVALKSVRVPNGGGAGGGLPISTVREVALLRRLEAFEHPNVVRLMDVCATAQTDRETKVTLVFEHVDQDLRTYLDKAPPPGLPVETIKDLMRQFLRGLDFLHANCIVHRDLKPENILVTSGGTVKLADFGLARIYSYQMALTPVVVTLWYRAPEVLLQSAYATPVDLWSVGCIFAEMFRRKPLFCGNSEADQLGKIFDLIGLPPEDDWPRDVSLPRGAFSPRGPRPVQSVVPEMEESGAQLLLFSDLCLPSQEMLTFNPHKRISAFRALQHSYLQKAEGNPE</sequence>
<evidence type="ECO:0000256" key="16">
    <source>
        <dbReference type="ARBA" id="ARBA00047811"/>
    </source>
</evidence>
<comment type="similarity">
    <text evidence="3">Belongs to the protein kinase superfamily. CMGC Ser/Thr protein kinase family. CDC2/CDKX subfamily.</text>
</comment>
<dbReference type="InterPro" id="IPR000719">
    <property type="entry name" value="Prot_kinase_dom"/>
</dbReference>
<dbReference type="InterPro" id="IPR011009">
    <property type="entry name" value="Kinase-like_dom_sf"/>
</dbReference>
<comment type="subcellular location">
    <subcellularLocation>
        <location evidence="2">Cytoplasm</location>
    </subcellularLocation>
    <subcellularLocation>
        <location evidence="1">Nucleus membrane</location>
    </subcellularLocation>
</comment>
<dbReference type="SUPFAM" id="SSF56112">
    <property type="entry name" value="Protein kinase-like (PK-like)"/>
    <property type="match status" value="1"/>
</dbReference>
<dbReference type="InterPro" id="IPR050108">
    <property type="entry name" value="CDK"/>
</dbReference>
<dbReference type="FunFam" id="1.10.510.10:FF:000205">
    <property type="entry name" value="Cyclin-dependent kinase 6"/>
    <property type="match status" value="1"/>
</dbReference>
<evidence type="ECO:0000256" key="15">
    <source>
        <dbReference type="ARBA" id="ARBA00041294"/>
    </source>
</evidence>
<dbReference type="GO" id="GO:0000307">
    <property type="term" value="C:cyclin-dependent protein kinase holoenzyme complex"/>
    <property type="evidence" value="ECO:0007669"/>
    <property type="project" value="TreeGrafter"/>
</dbReference>
<evidence type="ECO:0000256" key="3">
    <source>
        <dbReference type="ARBA" id="ARBA00006485"/>
    </source>
</evidence>
<evidence type="ECO:0000256" key="9">
    <source>
        <dbReference type="ARBA" id="ARBA00022679"/>
    </source>
</evidence>
<dbReference type="GO" id="GO:0007165">
    <property type="term" value="P:signal transduction"/>
    <property type="evidence" value="ECO:0007669"/>
    <property type="project" value="TreeGrafter"/>
</dbReference>
<evidence type="ECO:0000256" key="14">
    <source>
        <dbReference type="ARBA" id="ARBA00039267"/>
    </source>
</evidence>
<dbReference type="GO" id="GO:0031965">
    <property type="term" value="C:nuclear membrane"/>
    <property type="evidence" value="ECO:0007669"/>
    <property type="project" value="UniProtKB-SubCell"/>
</dbReference>
<evidence type="ECO:0000256" key="18">
    <source>
        <dbReference type="PROSITE-ProRule" id="PRU10141"/>
    </source>
</evidence>
<keyword evidence="12 18" id="KW-0067">ATP-binding</keyword>
<evidence type="ECO:0000313" key="21">
    <source>
        <dbReference type="Proteomes" id="UP000694851"/>
    </source>
</evidence>
<comment type="catalytic activity">
    <reaction evidence="16">
        <text>L-threonyl-[protein] + ATP = O-phospho-L-threonyl-[protein] + ADP + H(+)</text>
        <dbReference type="Rhea" id="RHEA:46608"/>
        <dbReference type="Rhea" id="RHEA-COMP:11060"/>
        <dbReference type="Rhea" id="RHEA-COMP:11605"/>
        <dbReference type="ChEBI" id="CHEBI:15378"/>
        <dbReference type="ChEBI" id="CHEBI:30013"/>
        <dbReference type="ChEBI" id="CHEBI:30616"/>
        <dbReference type="ChEBI" id="CHEBI:61977"/>
        <dbReference type="ChEBI" id="CHEBI:456216"/>
        <dbReference type="EC" id="2.7.11.22"/>
    </reaction>
</comment>
<evidence type="ECO:0000256" key="4">
    <source>
        <dbReference type="ARBA" id="ARBA00012425"/>
    </source>
</evidence>
<dbReference type="InterPro" id="IPR017441">
    <property type="entry name" value="Protein_kinase_ATP_BS"/>
</dbReference>
<dbReference type="KEGG" id="hai:109390747"/>
<dbReference type="PANTHER" id="PTHR24056">
    <property type="entry name" value="CELL DIVISION PROTEIN KINASE"/>
    <property type="match status" value="1"/>
</dbReference>
<evidence type="ECO:0000256" key="8">
    <source>
        <dbReference type="ARBA" id="ARBA00022618"/>
    </source>
</evidence>
<name>A0A8B7SL27_HIPAR</name>
<evidence type="ECO:0000256" key="13">
    <source>
        <dbReference type="ARBA" id="ARBA00023306"/>
    </source>
</evidence>